<dbReference type="InterPro" id="IPR036249">
    <property type="entry name" value="Thioredoxin-like_sf"/>
</dbReference>
<dbReference type="GO" id="GO:0005739">
    <property type="term" value="C:mitochondrion"/>
    <property type="evidence" value="ECO:0007669"/>
    <property type="project" value="UniProtKB-SubCell"/>
</dbReference>
<dbReference type="GO" id="GO:1990904">
    <property type="term" value="C:ribonucleoprotein complex"/>
    <property type="evidence" value="ECO:0007669"/>
    <property type="project" value="UniProtKB-KW"/>
</dbReference>
<dbReference type="Proteomes" id="UP000481861">
    <property type="component" value="Unassembled WGS sequence"/>
</dbReference>
<name>A0A7C8HZB8_9PLEO</name>
<keyword evidence="3" id="KW-0496">Mitochondrion</keyword>
<dbReference type="EMBL" id="JAADJZ010000029">
    <property type="protein sequence ID" value="KAF2866068.1"/>
    <property type="molecule type" value="Genomic_DNA"/>
</dbReference>
<keyword evidence="8" id="KW-1185">Reference proteome</keyword>
<dbReference type="InterPro" id="IPR007741">
    <property type="entry name" value="Ribosomal_mL43/mS25/NADH_DH"/>
</dbReference>
<dbReference type="GO" id="GO:0005840">
    <property type="term" value="C:ribosome"/>
    <property type="evidence" value="ECO:0007669"/>
    <property type="project" value="UniProtKB-KW"/>
</dbReference>
<dbReference type="InterPro" id="IPR040049">
    <property type="entry name" value="Ribosomal_mS25/mL61"/>
</dbReference>
<dbReference type="SUPFAM" id="SSF52833">
    <property type="entry name" value="Thioredoxin-like"/>
    <property type="match status" value="1"/>
</dbReference>
<organism evidence="7 8">
    <name type="scientific">Massariosphaeria phaeospora</name>
    <dbReference type="NCBI Taxonomy" id="100035"/>
    <lineage>
        <taxon>Eukaryota</taxon>
        <taxon>Fungi</taxon>
        <taxon>Dikarya</taxon>
        <taxon>Ascomycota</taxon>
        <taxon>Pezizomycotina</taxon>
        <taxon>Dothideomycetes</taxon>
        <taxon>Pleosporomycetidae</taxon>
        <taxon>Pleosporales</taxon>
        <taxon>Pleosporales incertae sedis</taxon>
        <taxon>Massariosphaeria</taxon>
    </lineage>
</organism>
<feature type="region of interest" description="Disordered" evidence="5">
    <location>
        <begin position="84"/>
        <end position="125"/>
    </location>
</feature>
<protein>
    <recommendedName>
        <fullName evidence="6">Ribosomal protein/NADH dehydrogenase domain-containing protein</fullName>
    </recommendedName>
</protein>
<dbReference type="PANTHER" id="PTHR13274:SF2">
    <property type="entry name" value="SMALL RIBOSOMAL SUBUNIT PROTEIN MS25"/>
    <property type="match status" value="1"/>
</dbReference>
<comment type="subcellular location">
    <subcellularLocation>
        <location evidence="1">Mitochondrion</location>
    </subcellularLocation>
</comment>
<keyword evidence="2" id="KW-0689">Ribosomal protein</keyword>
<dbReference type="Pfam" id="PF05047">
    <property type="entry name" value="L51_S25_CI-B8"/>
    <property type="match status" value="1"/>
</dbReference>
<feature type="compositionally biased region" description="Polar residues" evidence="5">
    <location>
        <begin position="111"/>
        <end position="124"/>
    </location>
</feature>
<evidence type="ECO:0000313" key="8">
    <source>
        <dbReference type="Proteomes" id="UP000481861"/>
    </source>
</evidence>
<reference evidence="7 8" key="1">
    <citation type="submission" date="2020-01" db="EMBL/GenBank/DDBJ databases">
        <authorList>
            <consortium name="DOE Joint Genome Institute"/>
            <person name="Haridas S."/>
            <person name="Albert R."/>
            <person name="Binder M."/>
            <person name="Bloem J."/>
            <person name="Labutti K."/>
            <person name="Salamov A."/>
            <person name="Andreopoulos B."/>
            <person name="Baker S.E."/>
            <person name="Barry K."/>
            <person name="Bills G."/>
            <person name="Bluhm B.H."/>
            <person name="Cannon C."/>
            <person name="Castanera R."/>
            <person name="Culley D.E."/>
            <person name="Daum C."/>
            <person name="Ezra D."/>
            <person name="Gonzalez J.B."/>
            <person name="Henrissat B."/>
            <person name="Kuo A."/>
            <person name="Liang C."/>
            <person name="Lipzen A."/>
            <person name="Lutzoni F."/>
            <person name="Magnuson J."/>
            <person name="Mondo S."/>
            <person name="Nolan M."/>
            <person name="Ohm R."/>
            <person name="Pangilinan J."/>
            <person name="Park H.-J.H."/>
            <person name="Ramirez L."/>
            <person name="Alfaro M."/>
            <person name="Sun H."/>
            <person name="Tritt A."/>
            <person name="Yoshinaga Y."/>
            <person name="Zwiers L.-H.L."/>
            <person name="Turgeon B.G."/>
            <person name="Goodwin S.B."/>
            <person name="Spatafora J.W."/>
            <person name="Crous P.W."/>
            <person name="Grigoriev I.V."/>
        </authorList>
    </citation>
    <scope>NUCLEOTIDE SEQUENCE [LARGE SCALE GENOMIC DNA]</scope>
    <source>
        <strain evidence="7 8">CBS 611.86</strain>
    </source>
</reference>
<dbReference type="SMART" id="SM00916">
    <property type="entry name" value="L51_S25_CI-B8"/>
    <property type="match status" value="1"/>
</dbReference>
<evidence type="ECO:0000256" key="1">
    <source>
        <dbReference type="ARBA" id="ARBA00004173"/>
    </source>
</evidence>
<feature type="domain" description="Ribosomal protein/NADH dehydrogenase" evidence="6">
    <location>
        <begin position="40"/>
        <end position="148"/>
    </location>
</feature>
<proteinExistence type="predicted"/>
<accession>A0A7C8HZB8</accession>
<evidence type="ECO:0000256" key="2">
    <source>
        <dbReference type="ARBA" id="ARBA00022980"/>
    </source>
</evidence>
<dbReference type="AlphaFoldDB" id="A0A7C8HZB8"/>
<comment type="caution">
    <text evidence="7">The sequence shown here is derived from an EMBL/GenBank/DDBJ whole genome shotgun (WGS) entry which is preliminary data.</text>
</comment>
<evidence type="ECO:0000256" key="4">
    <source>
        <dbReference type="ARBA" id="ARBA00023274"/>
    </source>
</evidence>
<evidence type="ECO:0000259" key="6">
    <source>
        <dbReference type="SMART" id="SM00916"/>
    </source>
</evidence>
<evidence type="ECO:0000313" key="7">
    <source>
        <dbReference type="EMBL" id="KAF2866068.1"/>
    </source>
</evidence>
<evidence type="ECO:0000256" key="3">
    <source>
        <dbReference type="ARBA" id="ARBA00023128"/>
    </source>
</evidence>
<dbReference type="GO" id="GO:0003735">
    <property type="term" value="F:structural constituent of ribosome"/>
    <property type="evidence" value="ECO:0007669"/>
    <property type="project" value="InterPro"/>
</dbReference>
<gene>
    <name evidence="7" type="ORF">BDV95DRAFT_584825</name>
</gene>
<sequence>MVHIVSRMRKLRELLWVRVGPGAIILPKEVSKITMEFCKKLEGGHRGPRHFWHEMLPRVKYRNPSIPIHISRHSDPAGPSLLHIYTTPSSTTPTPTSTSPLSSTPPSATPNARTTLTPDTSAPTHTIPCLAFSESQILEQLIETTGAVVVQPTPQETEELAEIEDFKRRSEKDRVEVREKLMKVRREQELLKMARGEVASV</sequence>
<keyword evidence="4" id="KW-0687">Ribonucleoprotein</keyword>
<dbReference type="PANTHER" id="PTHR13274">
    <property type="entry name" value="MITOCHONDRIAL RIBOSOMAL PROTEIN S25"/>
    <property type="match status" value="1"/>
</dbReference>
<dbReference type="OrthoDB" id="1696305at2759"/>
<evidence type="ECO:0000256" key="5">
    <source>
        <dbReference type="SAM" id="MobiDB-lite"/>
    </source>
</evidence>
<feature type="compositionally biased region" description="Low complexity" evidence="5">
    <location>
        <begin position="86"/>
        <end position="110"/>
    </location>
</feature>